<dbReference type="Proteomes" id="UP000663844">
    <property type="component" value="Unassembled WGS sequence"/>
</dbReference>
<comment type="caution">
    <text evidence="4">The sequence shown here is derived from an EMBL/GenBank/DDBJ whole genome shotgun (WGS) entry which is preliminary data.</text>
</comment>
<dbReference type="SUPFAM" id="SSF101898">
    <property type="entry name" value="NHL repeat"/>
    <property type="match status" value="1"/>
</dbReference>
<accession>A0A815MPD3</accession>
<keyword evidence="3" id="KW-0812">Transmembrane</keyword>
<evidence type="ECO:0000313" key="6">
    <source>
        <dbReference type="Proteomes" id="UP000663845"/>
    </source>
</evidence>
<evidence type="ECO:0000256" key="2">
    <source>
        <dbReference type="PROSITE-ProRule" id="PRU00504"/>
    </source>
</evidence>
<feature type="transmembrane region" description="Helical" evidence="3">
    <location>
        <begin position="35"/>
        <end position="56"/>
    </location>
</feature>
<dbReference type="InterPro" id="IPR050952">
    <property type="entry name" value="TRIM-NHL_E3_ligases"/>
</dbReference>
<evidence type="ECO:0000256" key="3">
    <source>
        <dbReference type="SAM" id="Phobius"/>
    </source>
</evidence>
<dbReference type="EMBL" id="CAJOAZ010002525">
    <property type="protein sequence ID" value="CAF3936886.1"/>
    <property type="molecule type" value="Genomic_DNA"/>
</dbReference>
<dbReference type="PANTHER" id="PTHR24104">
    <property type="entry name" value="E3 UBIQUITIN-PROTEIN LIGASE NHLRC1-RELATED"/>
    <property type="match status" value="1"/>
</dbReference>
<dbReference type="InterPro" id="IPR011042">
    <property type="entry name" value="6-blade_b-propeller_TolB-like"/>
</dbReference>
<reference evidence="4" key="1">
    <citation type="submission" date="2021-02" db="EMBL/GenBank/DDBJ databases">
        <authorList>
            <person name="Nowell W R."/>
        </authorList>
    </citation>
    <scope>NUCLEOTIDE SEQUENCE</scope>
</reference>
<evidence type="ECO:0000313" key="5">
    <source>
        <dbReference type="EMBL" id="CAF3936886.1"/>
    </source>
</evidence>
<dbReference type="AlphaFoldDB" id="A0A815MPD3"/>
<dbReference type="CDD" id="cd05819">
    <property type="entry name" value="NHL"/>
    <property type="match status" value="1"/>
</dbReference>
<evidence type="ECO:0000256" key="1">
    <source>
        <dbReference type="ARBA" id="ARBA00022737"/>
    </source>
</evidence>
<gene>
    <name evidence="4" type="ORF">JYZ213_LOCUS39167</name>
    <name evidence="5" type="ORF">OXD698_LOCUS25905</name>
</gene>
<name>A0A815MPD3_9BILA</name>
<dbReference type="Gene3D" id="2.120.10.30">
    <property type="entry name" value="TolB, C-terminal domain"/>
    <property type="match status" value="2"/>
</dbReference>
<dbReference type="PROSITE" id="PS51125">
    <property type="entry name" value="NHL"/>
    <property type="match status" value="1"/>
</dbReference>
<dbReference type="GO" id="GO:0008270">
    <property type="term" value="F:zinc ion binding"/>
    <property type="evidence" value="ECO:0007669"/>
    <property type="project" value="UniProtKB-KW"/>
</dbReference>
<organism evidence="4 6">
    <name type="scientific">Adineta steineri</name>
    <dbReference type="NCBI Taxonomy" id="433720"/>
    <lineage>
        <taxon>Eukaryota</taxon>
        <taxon>Metazoa</taxon>
        <taxon>Spiralia</taxon>
        <taxon>Gnathifera</taxon>
        <taxon>Rotifera</taxon>
        <taxon>Eurotatoria</taxon>
        <taxon>Bdelloidea</taxon>
        <taxon>Adinetida</taxon>
        <taxon>Adinetidae</taxon>
        <taxon>Adineta</taxon>
    </lineage>
</organism>
<dbReference type="PANTHER" id="PTHR24104:SF25">
    <property type="entry name" value="PROTEIN LIN-41"/>
    <property type="match status" value="1"/>
</dbReference>
<keyword evidence="3" id="KW-1133">Transmembrane helix</keyword>
<sequence>MDQSSKISPESVNSDIGEIQPTQSTRSCVCIRSKWMWIIFTIVIIASITIPTAILLTKKKNVVKTNLTPITMTTGKRSTALILTTIKSSTITKNPSTTTTTEPESMTTEAGCTWSQTATTIFGSQAGKPGSNLTLLDTPIGMYYDEPNNMLTVAEYGNKRILQFSLNDLPSAGTVIAGGNGAGCNMNQFKAADGIGFDNSGQLYVADYDCSQVVRFPSNSTSTTSGTLVGNVSQAALISVDSLTNDVYVASSTANAIYKFVNGSGLPVVAAGGNRQGNALNQLSGPNAVYYDHLYTSSLYVADTGNNRVLKFSSGSTKATNGTVVAGGNGAGSGANQLKNPRSILVDSNGTLYISDGDNNRVQRWLKNAKSGTTIVGGGTSGKASNQLNWPEQILFDRYQNLLVADRHNHRIQRFNITTC</sequence>
<keyword evidence="1" id="KW-0677">Repeat</keyword>
<dbReference type="InterPro" id="IPR001258">
    <property type="entry name" value="NHL_repeat"/>
</dbReference>
<evidence type="ECO:0000313" key="4">
    <source>
        <dbReference type="EMBL" id="CAF1424240.1"/>
    </source>
</evidence>
<proteinExistence type="predicted"/>
<keyword evidence="3" id="KW-0472">Membrane</keyword>
<feature type="repeat" description="NHL" evidence="2">
    <location>
        <begin position="282"/>
        <end position="315"/>
    </location>
</feature>
<dbReference type="Proteomes" id="UP000663845">
    <property type="component" value="Unassembled WGS sequence"/>
</dbReference>
<protein>
    <recommendedName>
        <fullName evidence="7">NHL repeat containing protein</fullName>
    </recommendedName>
</protein>
<evidence type="ECO:0008006" key="7">
    <source>
        <dbReference type="Google" id="ProtNLM"/>
    </source>
</evidence>
<dbReference type="EMBL" id="CAJNOG010001238">
    <property type="protein sequence ID" value="CAF1424240.1"/>
    <property type="molecule type" value="Genomic_DNA"/>
</dbReference>